<gene>
    <name evidence="1" type="ORF">HLB44_35300</name>
</gene>
<sequence length="90" mass="9998">MEEKREQIIAALEAFWAGQTLCAEGGDTVDDLVAAMDSFTASDALEEVEDIVDMELPTGEVIRRGGYESKDQFVNELTQSVLDYVAEHRK</sequence>
<proteinExistence type="predicted"/>
<protein>
    <recommendedName>
        <fullName evidence="3">Acyl carrier protein</fullName>
    </recommendedName>
</protein>
<evidence type="ECO:0008006" key="3">
    <source>
        <dbReference type="Google" id="ProtNLM"/>
    </source>
</evidence>
<name>A0ABX2EUV5_9BURK</name>
<comment type="caution">
    <text evidence="1">The sequence shown here is derived from an EMBL/GenBank/DDBJ whole genome shotgun (WGS) entry which is preliminary data.</text>
</comment>
<keyword evidence="2" id="KW-1185">Reference proteome</keyword>
<reference evidence="1 2" key="1">
    <citation type="submission" date="2020-05" db="EMBL/GenBank/DDBJ databases">
        <title>Aquincola sp. isolate from soil.</title>
        <authorList>
            <person name="Han J."/>
            <person name="Kim D.-U."/>
        </authorList>
    </citation>
    <scope>NUCLEOTIDE SEQUENCE [LARGE SCALE GENOMIC DNA]</scope>
    <source>
        <strain evidence="1 2">S2</strain>
    </source>
</reference>
<accession>A0ABX2EUV5</accession>
<evidence type="ECO:0000313" key="1">
    <source>
        <dbReference type="EMBL" id="NRF72265.1"/>
    </source>
</evidence>
<organism evidence="1 2">
    <name type="scientific">Pseudaquabacterium terrae</name>
    <dbReference type="NCBI Taxonomy" id="2732868"/>
    <lineage>
        <taxon>Bacteria</taxon>
        <taxon>Pseudomonadati</taxon>
        <taxon>Pseudomonadota</taxon>
        <taxon>Betaproteobacteria</taxon>
        <taxon>Burkholderiales</taxon>
        <taxon>Sphaerotilaceae</taxon>
        <taxon>Pseudaquabacterium</taxon>
    </lineage>
</organism>
<dbReference type="RefSeq" id="WP_173135170.1">
    <property type="nucleotide sequence ID" value="NZ_JABRWJ010000021.1"/>
</dbReference>
<dbReference type="Proteomes" id="UP000737171">
    <property type="component" value="Unassembled WGS sequence"/>
</dbReference>
<dbReference type="EMBL" id="JABRWJ010000021">
    <property type="protein sequence ID" value="NRF72265.1"/>
    <property type="molecule type" value="Genomic_DNA"/>
</dbReference>
<evidence type="ECO:0000313" key="2">
    <source>
        <dbReference type="Proteomes" id="UP000737171"/>
    </source>
</evidence>